<dbReference type="Proteomes" id="UP000016605">
    <property type="component" value="Unassembled WGS sequence"/>
</dbReference>
<accession>U2RPK0</accession>
<organism evidence="1 2">
    <name type="scientific">Leifsonia aquatica ATCC 14665</name>
    <dbReference type="NCBI Taxonomy" id="1358026"/>
    <lineage>
        <taxon>Bacteria</taxon>
        <taxon>Bacillati</taxon>
        <taxon>Actinomycetota</taxon>
        <taxon>Actinomycetes</taxon>
        <taxon>Micrococcales</taxon>
        <taxon>Microbacteriaceae</taxon>
        <taxon>Leifsonia</taxon>
    </lineage>
</organism>
<dbReference type="HOGENOM" id="CLU_3291818_0_0_11"/>
<gene>
    <name evidence="1" type="ORF">N136_03172</name>
</gene>
<proteinExistence type="predicted"/>
<dbReference type="EMBL" id="AWVQ01000440">
    <property type="protein sequence ID" value="ERK70489.1"/>
    <property type="molecule type" value="Genomic_DNA"/>
</dbReference>
<evidence type="ECO:0000313" key="2">
    <source>
        <dbReference type="Proteomes" id="UP000016605"/>
    </source>
</evidence>
<comment type="caution">
    <text evidence="1">The sequence shown here is derived from an EMBL/GenBank/DDBJ whole genome shotgun (WGS) entry which is preliminary data.</text>
</comment>
<evidence type="ECO:0000313" key="1">
    <source>
        <dbReference type="EMBL" id="ERK70489.1"/>
    </source>
</evidence>
<sequence length="40" mass="4330">MAVANGVDVESPRGKGVECLRHRALRVSSFANHPILSELL</sequence>
<protein>
    <submittedName>
        <fullName evidence="1">Uncharacterized protein</fullName>
    </submittedName>
</protein>
<dbReference type="AlphaFoldDB" id="U2RPK0"/>
<name>U2RPK0_LEIAQ</name>
<reference evidence="1 2" key="1">
    <citation type="submission" date="2013-08" db="EMBL/GenBank/DDBJ databases">
        <authorList>
            <person name="Weinstock G."/>
            <person name="Sodergren E."/>
            <person name="Wylie T."/>
            <person name="Fulton L."/>
            <person name="Fulton R."/>
            <person name="Fronick C."/>
            <person name="O'Laughlin M."/>
            <person name="Godfrey J."/>
            <person name="Miner T."/>
            <person name="Herter B."/>
            <person name="Appelbaum E."/>
            <person name="Cordes M."/>
            <person name="Lek S."/>
            <person name="Wollam A."/>
            <person name="Pepin K.H."/>
            <person name="Palsikar V.B."/>
            <person name="Mitreva M."/>
            <person name="Wilson R.K."/>
        </authorList>
    </citation>
    <scope>NUCLEOTIDE SEQUENCE [LARGE SCALE GENOMIC DNA]</scope>
    <source>
        <strain evidence="1 2">ATCC 14665</strain>
    </source>
</reference>